<evidence type="ECO:0000313" key="6">
    <source>
        <dbReference type="Proteomes" id="UP000255443"/>
    </source>
</evidence>
<dbReference type="Gene3D" id="3.30.70.940">
    <property type="entry name" value="NusG, N-terminal domain"/>
    <property type="match status" value="1"/>
</dbReference>
<protein>
    <submittedName>
        <fullName evidence="3">Transcription termination factor NusG</fullName>
    </submittedName>
</protein>
<gene>
    <name evidence="4" type="ORF">NCTC7295_05702</name>
    <name evidence="3" type="ORF">NCTC7303_00069</name>
</gene>
<dbReference type="EMBL" id="UGXC01000001">
    <property type="protein sequence ID" value="SUG27963.1"/>
    <property type="molecule type" value="Genomic_DNA"/>
</dbReference>
<sequence length="217" mass="25104">MPVRIAVWSDEGWPPLQTYDLACLPDKRRVIPDGSILRGALKFMNIESLINRHWYLAQYITTGKKRESLFSWLSSQHVVPWTPLIKRKVRRADSPSCYRQRVHAIFPGYFFMRADFNIQSASRLRQHSAFIDFVKFDGTIKPVNNDIVDGLMKIYPDPVLNPGAREELDAASSIWLTKAQYKYLLRMENNPLPESRISLLLELVSNAANHGFMERLP</sequence>
<evidence type="ECO:0000259" key="2">
    <source>
        <dbReference type="SMART" id="SM00738"/>
    </source>
</evidence>
<dbReference type="SMART" id="SM00738">
    <property type="entry name" value="NGN"/>
    <property type="match status" value="1"/>
</dbReference>
<dbReference type="Proteomes" id="UP000255443">
    <property type="component" value="Unassembled WGS sequence"/>
</dbReference>
<reference evidence="5 6" key="1">
    <citation type="submission" date="2018-06" db="EMBL/GenBank/DDBJ databases">
        <authorList>
            <consortium name="Pathogen Informatics"/>
            <person name="Doyle S."/>
        </authorList>
    </citation>
    <scope>NUCLEOTIDE SEQUENCE [LARGE SCALE GENOMIC DNA]</scope>
    <source>
        <strain evidence="4 5">NCTC7295</strain>
        <strain evidence="3 6">NCTC7303</strain>
    </source>
</reference>
<keyword evidence="1" id="KW-0804">Transcription</keyword>
<evidence type="ECO:0000313" key="4">
    <source>
        <dbReference type="EMBL" id="SUH95480.1"/>
    </source>
</evidence>
<dbReference type="GO" id="GO:0006354">
    <property type="term" value="P:DNA-templated transcription elongation"/>
    <property type="evidence" value="ECO:0007669"/>
    <property type="project" value="InterPro"/>
</dbReference>
<evidence type="ECO:0000313" key="5">
    <source>
        <dbReference type="Proteomes" id="UP000254124"/>
    </source>
</evidence>
<dbReference type="Proteomes" id="UP000254124">
    <property type="component" value="Unassembled WGS sequence"/>
</dbReference>
<evidence type="ECO:0000256" key="1">
    <source>
        <dbReference type="ARBA" id="ARBA00023163"/>
    </source>
</evidence>
<name>A0A379SED0_SALER</name>
<evidence type="ECO:0000313" key="3">
    <source>
        <dbReference type="EMBL" id="SUG27963.1"/>
    </source>
</evidence>
<dbReference type="EMBL" id="UGWZ01000002">
    <property type="protein sequence ID" value="SUH95480.1"/>
    <property type="molecule type" value="Genomic_DNA"/>
</dbReference>
<dbReference type="InterPro" id="IPR006645">
    <property type="entry name" value="NGN-like_dom"/>
</dbReference>
<dbReference type="SUPFAM" id="SSF82679">
    <property type="entry name" value="N-utilization substance G protein NusG, N-terminal domain"/>
    <property type="match status" value="1"/>
</dbReference>
<feature type="domain" description="NusG-like N-terminal" evidence="2">
    <location>
        <begin position="51"/>
        <end position="155"/>
    </location>
</feature>
<accession>A0A379SED0</accession>
<proteinExistence type="predicted"/>
<organism evidence="3 6">
    <name type="scientific">Salmonella enterica subsp. arizonae</name>
    <dbReference type="NCBI Taxonomy" id="59203"/>
    <lineage>
        <taxon>Bacteria</taxon>
        <taxon>Pseudomonadati</taxon>
        <taxon>Pseudomonadota</taxon>
        <taxon>Gammaproteobacteria</taxon>
        <taxon>Enterobacterales</taxon>
        <taxon>Enterobacteriaceae</taxon>
        <taxon>Salmonella</taxon>
    </lineage>
</organism>
<dbReference type="AlphaFoldDB" id="A0A379SED0"/>
<dbReference type="InterPro" id="IPR036735">
    <property type="entry name" value="NGN_dom_sf"/>
</dbReference>